<evidence type="ECO:0000313" key="3">
    <source>
        <dbReference type="EMBL" id="CAF4524346.1"/>
    </source>
</evidence>
<protein>
    <recommendedName>
        <fullName evidence="2">Ras-associating domain-containing protein</fullName>
    </recommendedName>
</protein>
<feature type="non-terminal residue" evidence="3">
    <location>
        <position position="122"/>
    </location>
</feature>
<dbReference type="InterPro" id="IPR029071">
    <property type="entry name" value="Ubiquitin-like_domsf"/>
</dbReference>
<evidence type="ECO:0000313" key="4">
    <source>
        <dbReference type="Proteomes" id="UP000682733"/>
    </source>
</evidence>
<dbReference type="PANTHER" id="PTHR15286:SF6">
    <property type="entry name" value="GH01133P"/>
    <property type="match status" value="1"/>
</dbReference>
<proteinExistence type="predicted"/>
<organism evidence="3 4">
    <name type="scientific">Didymodactylos carnosus</name>
    <dbReference type="NCBI Taxonomy" id="1234261"/>
    <lineage>
        <taxon>Eukaryota</taxon>
        <taxon>Metazoa</taxon>
        <taxon>Spiralia</taxon>
        <taxon>Gnathifera</taxon>
        <taxon>Rotifera</taxon>
        <taxon>Eurotatoria</taxon>
        <taxon>Bdelloidea</taxon>
        <taxon>Philodinida</taxon>
        <taxon>Philodinidae</taxon>
        <taxon>Didymodactylos</taxon>
    </lineage>
</organism>
<evidence type="ECO:0000259" key="2">
    <source>
        <dbReference type="PROSITE" id="PS50200"/>
    </source>
</evidence>
<dbReference type="EMBL" id="CAJOBA010102232">
    <property type="protein sequence ID" value="CAF4524346.1"/>
    <property type="molecule type" value="Genomic_DNA"/>
</dbReference>
<dbReference type="InterPro" id="IPR000159">
    <property type="entry name" value="RA_dom"/>
</dbReference>
<name>A0A8S2Y462_9BILA</name>
<reference evidence="3" key="1">
    <citation type="submission" date="2021-02" db="EMBL/GenBank/DDBJ databases">
        <authorList>
            <person name="Nowell W R."/>
        </authorList>
    </citation>
    <scope>NUCLEOTIDE SEQUENCE</scope>
</reference>
<feature type="compositionally biased region" description="Polar residues" evidence="1">
    <location>
        <begin position="110"/>
        <end position="122"/>
    </location>
</feature>
<dbReference type="PROSITE" id="PS50200">
    <property type="entry name" value="RA"/>
    <property type="match status" value="1"/>
</dbReference>
<dbReference type="InterPro" id="IPR033593">
    <property type="entry name" value="N-RASSF"/>
</dbReference>
<gene>
    <name evidence="3" type="ORF">TMI583_LOCUS48840</name>
</gene>
<dbReference type="GO" id="GO:0007165">
    <property type="term" value="P:signal transduction"/>
    <property type="evidence" value="ECO:0007669"/>
    <property type="project" value="InterPro"/>
</dbReference>
<dbReference type="Gene3D" id="3.10.20.90">
    <property type="entry name" value="Phosphatidylinositol 3-kinase Catalytic Subunit, Chain A, domain 1"/>
    <property type="match status" value="1"/>
</dbReference>
<sequence length="122" mass="14017">MEFRVYVDGIAKIICDLTRETTIHDIIIALAQLKGKPGRYSLVERTPNSYRTLGPNERPCDLIEKWANNEHVRYILMQNNSSTLLLSSTNETSKLQNNHKRSKSLDGRKTPSSQQEQTNEQE</sequence>
<dbReference type="SUPFAM" id="SSF54236">
    <property type="entry name" value="Ubiquitin-like"/>
    <property type="match status" value="1"/>
</dbReference>
<evidence type="ECO:0000256" key="1">
    <source>
        <dbReference type="SAM" id="MobiDB-lite"/>
    </source>
</evidence>
<feature type="domain" description="Ras-associating" evidence="2">
    <location>
        <begin position="1"/>
        <end position="81"/>
    </location>
</feature>
<accession>A0A8S2Y462</accession>
<feature type="region of interest" description="Disordered" evidence="1">
    <location>
        <begin position="87"/>
        <end position="122"/>
    </location>
</feature>
<dbReference type="PANTHER" id="PTHR15286">
    <property type="entry name" value="RAS-ASSOCIATING DOMAIN CONTAINING PROTEIN"/>
    <property type="match status" value="1"/>
</dbReference>
<comment type="caution">
    <text evidence="3">The sequence shown here is derived from an EMBL/GenBank/DDBJ whole genome shotgun (WGS) entry which is preliminary data.</text>
</comment>
<dbReference type="Proteomes" id="UP000682733">
    <property type="component" value="Unassembled WGS sequence"/>
</dbReference>
<dbReference type="AlphaFoldDB" id="A0A8S2Y462"/>